<dbReference type="SUPFAM" id="SSF53098">
    <property type="entry name" value="Ribonuclease H-like"/>
    <property type="match status" value="1"/>
</dbReference>
<comment type="function">
    <text evidence="9">Exoribonuclease involved in ribosome biosynthesis. Involved in the processing of ITS1, the internal transcribed spacer localized between the 18S and 5.8S rRNAs.</text>
</comment>
<dbReference type="GO" id="GO:0000027">
    <property type="term" value="P:ribosomal large subunit assembly"/>
    <property type="evidence" value="ECO:0007669"/>
    <property type="project" value="TreeGrafter"/>
</dbReference>
<sequence>MAKASKTPKAPATPVAASSNWKNLQQVSVPYMHAPAVGRRRAALRSRDRIGAHLGNERIHHPYPPHQMLHPAPSPDRSSKKRGRACSPSQISSTTIVASPTIPLNRDSKGKGRATTHDVEDEHDVQRKRYDKKTKGMVPVEDLLQGNVAGWQTDVGQYLAIDCEMVGVGPEGVESALARVSIVNYHGHVTYDSFVKPREKVTDYRTWVSGVRERDLLNGQFSDDKEAQRSAPTFAEVIKKVSELIKGRILIGHAISNDTQVLLLSHPHHLTRDTSKYAPLQALARTKRPSLKTLSKLVLGVDIQSGEHSSIDDARATMAIYRSQKAAWEDALRTKAKPVLVYSTTEPLKAIERQGGIESVPKNGGQKDPTMVRKGMGLAQTLRLVRAQQQFGTRGGAGEDGEGFGEVDQDVLETRQRKKARIEEEDGFVLGFDYTPAPVPVQLTKATTVSSSRDEGAPAKKKIRKVSSGADAKNGGVDSGKRPKSKDGWWED</sequence>
<dbReference type="EMBL" id="FMWP01000015">
    <property type="protein sequence ID" value="SCZ91447.1"/>
    <property type="molecule type" value="Genomic_DNA"/>
</dbReference>
<keyword evidence="7" id="KW-0269">Exonuclease</keyword>
<dbReference type="GO" id="GO:0005634">
    <property type="term" value="C:nucleus"/>
    <property type="evidence" value="ECO:0007669"/>
    <property type="project" value="UniProtKB-SubCell"/>
</dbReference>
<dbReference type="SMART" id="SM00479">
    <property type="entry name" value="EXOIII"/>
    <property type="match status" value="1"/>
</dbReference>
<reference evidence="13" key="1">
    <citation type="submission" date="2016-10" db="EMBL/GenBank/DDBJ databases">
        <authorList>
            <person name="Jeantristanb JTB J.-T."/>
            <person name="Ricardo R."/>
        </authorList>
    </citation>
    <scope>NUCLEOTIDE SEQUENCE [LARGE SCALE GENOMIC DNA]</scope>
</reference>
<evidence type="ECO:0000313" key="13">
    <source>
        <dbReference type="Proteomes" id="UP000249723"/>
    </source>
</evidence>
<keyword evidence="13" id="KW-1185">Reference proteome</keyword>
<name>A0A2X0KW72_9BASI</name>
<dbReference type="Pfam" id="PF00929">
    <property type="entry name" value="RNase_T"/>
    <property type="match status" value="1"/>
</dbReference>
<dbReference type="PANTHER" id="PTHR12801">
    <property type="entry name" value="RNA EXONUCLEASE REXO1 / RECO3 FAMILY MEMBER-RELATED"/>
    <property type="match status" value="1"/>
</dbReference>
<feature type="compositionally biased region" description="Basic and acidic residues" evidence="10">
    <location>
        <begin position="479"/>
        <end position="492"/>
    </location>
</feature>
<dbReference type="STRING" id="289078.A0A2X0KW72"/>
<dbReference type="GO" id="GO:0003676">
    <property type="term" value="F:nucleic acid binding"/>
    <property type="evidence" value="ECO:0007669"/>
    <property type="project" value="InterPro"/>
</dbReference>
<evidence type="ECO:0000256" key="3">
    <source>
        <dbReference type="ARBA" id="ARBA00016937"/>
    </source>
</evidence>
<dbReference type="InterPro" id="IPR037431">
    <property type="entry name" value="REX4_DEDDh_dom"/>
</dbReference>
<accession>A0A2X0KW72</accession>
<dbReference type="Proteomes" id="UP000249723">
    <property type="component" value="Unassembled WGS sequence"/>
</dbReference>
<evidence type="ECO:0000256" key="5">
    <source>
        <dbReference type="ARBA" id="ARBA00022722"/>
    </source>
</evidence>
<dbReference type="CDD" id="cd06144">
    <property type="entry name" value="REX4_like"/>
    <property type="match status" value="1"/>
</dbReference>
<keyword evidence="5" id="KW-0540">Nuclease</keyword>
<organism evidence="12 13">
    <name type="scientific">Microbotryum saponariae</name>
    <dbReference type="NCBI Taxonomy" id="289078"/>
    <lineage>
        <taxon>Eukaryota</taxon>
        <taxon>Fungi</taxon>
        <taxon>Dikarya</taxon>
        <taxon>Basidiomycota</taxon>
        <taxon>Pucciniomycotina</taxon>
        <taxon>Microbotryomycetes</taxon>
        <taxon>Microbotryales</taxon>
        <taxon>Microbotryaceae</taxon>
        <taxon>Microbotryum</taxon>
    </lineage>
</organism>
<evidence type="ECO:0000256" key="9">
    <source>
        <dbReference type="ARBA" id="ARBA00025599"/>
    </source>
</evidence>
<dbReference type="InterPro" id="IPR036397">
    <property type="entry name" value="RNaseH_sf"/>
</dbReference>
<evidence type="ECO:0000256" key="8">
    <source>
        <dbReference type="ARBA" id="ARBA00023242"/>
    </source>
</evidence>
<dbReference type="FunFam" id="3.30.420.10:FF:000007">
    <property type="entry name" value="Interferon-stimulated exonuclease gene 20"/>
    <property type="match status" value="1"/>
</dbReference>
<proteinExistence type="inferred from homology"/>
<dbReference type="InterPro" id="IPR013520">
    <property type="entry name" value="Ribonucl_H"/>
</dbReference>
<evidence type="ECO:0000256" key="1">
    <source>
        <dbReference type="ARBA" id="ARBA00004123"/>
    </source>
</evidence>
<dbReference type="OrthoDB" id="8191639at2759"/>
<feature type="region of interest" description="Disordered" evidence="10">
    <location>
        <begin position="56"/>
        <end position="131"/>
    </location>
</feature>
<evidence type="ECO:0000313" key="12">
    <source>
        <dbReference type="EMBL" id="SCZ91447.1"/>
    </source>
</evidence>
<keyword evidence="8" id="KW-0539">Nucleus</keyword>
<evidence type="ECO:0000256" key="4">
    <source>
        <dbReference type="ARBA" id="ARBA00022552"/>
    </source>
</evidence>
<dbReference type="PANTHER" id="PTHR12801:SF45">
    <property type="entry name" value="RNA EXONUCLEASE 4"/>
    <property type="match status" value="1"/>
</dbReference>
<feature type="region of interest" description="Disordered" evidence="10">
    <location>
        <begin position="445"/>
        <end position="492"/>
    </location>
</feature>
<dbReference type="InterPro" id="IPR012337">
    <property type="entry name" value="RNaseH-like_sf"/>
</dbReference>
<dbReference type="GO" id="GO:0006364">
    <property type="term" value="P:rRNA processing"/>
    <property type="evidence" value="ECO:0007669"/>
    <property type="project" value="UniProtKB-KW"/>
</dbReference>
<dbReference type="Gene3D" id="3.30.420.10">
    <property type="entry name" value="Ribonuclease H-like superfamily/Ribonuclease H"/>
    <property type="match status" value="1"/>
</dbReference>
<gene>
    <name evidence="12" type="ORF">BZ3500_MVSOF-1268-A1-R1_CHR1-2G01415</name>
</gene>
<comment type="similarity">
    <text evidence="2">Belongs to the REXO4 family.</text>
</comment>
<evidence type="ECO:0000256" key="2">
    <source>
        <dbReference type="ARBA" id="ARBA00010489"/>
    </source>
</evidence>
<feature type="compositionally biased region" description="Polar residues" evidence="10">
    <location>
        <begin position="87"/>
        <end position="98"/>
    </location>
</feature>
<comment type="subcellular location">
    <subcellularLocation>
        <location evidence="1">Nucleus</location>
    </subcellularLocation>
</comment>
<dbReference type="InterPro" id="IPR047021">
    <property type="entry name" value="REXO1/3/4-like"/>
</dbReference>
<evidence type="ECO:0000256" key="7">
    <source>
        <dbReference type="ARBA" id="ARBA00022839"/>
    </source>
</evidence>
<protein>
    <recommendedName>
        <fullName evidence="3">RNA exonuclease 4</fullName>
    </recommendedName>
</protein>
<evidence type="ECO:0000256" key="6">
    <source>
        <dbReference type="ARBA" id="ARBA00022801"/>
    </source>
</evidence>
<feature type="domain" description="Exonuclease" evidence="11">
    <location>
        <begin position="157"/>
        <end position="330"/>
    </location>
</feature>
<evidence type="ECO:0000259" key="11">
    <source>
        <dbReference type="SMART" id="SM00479"/>
    </source>
</evidence>
<dbReference type="GO" id="GO:0008408">
    <property type="term" value="F:3'-5' exonuclease activity"/>
    <property type="evidence" value="ECO:0007669"/>
    <property type="project" value="InterPro"/>
</dbReference>
<evidence type="ECO:0000256" key="10">
    <source>
        <dbReference type="SAM" id="MobiDB-lite"/>
    </source>
</evidence>
<feature type="compositionally biased region" description="Basic and acidic residues" evidence="10">
    <location>
        <begin position="106"/>
        <end position="128"/>
    </location>
</feature>
<dbReference type="AlphaFoldDB" id="A0A2X0KW72"/>
<keyword evidence="4" id="KW-0698">rRNA processing</keyword>
<keyword evidence="6" id="KW-0378">Hydrolase</keyword>